<organism evidence="2 3">
    <name type="scientific">Batillaria attramentaria</name>
    <dbReference type="NCBI Taxonomy" id="370345"/>
    <lineage>
        <taxon>Eukaryota</taxon>
        <taxon>Metazoa</taxon>
        <taxon>Spiralia</taxon>
        <taxon>Lophotrochozoa</taxon>
        <taxon>Mollusca</taxon>
        <taxon>Gastropoda</taxon>
        <taxon>Caenogastropoda</taxon>
        <taxon>Sorbeoconcha</taxon>
        <taxon>Cerithioidea</taxon>
        <taxon>Batillariidae</taxon>
        <taxon>Batillaria</taxon>
    </lineage>
</organism>
<dbReference type="Proteomes" id="UP001519460">
    <property type="component" value="Unassembled WGS sequence"/>
</dbReference>
<dbReference type="AlphaFoldDB" id="A0ABD0LPU0"/>
<proteinExistence type="predicted"/>
<gene>
    <name evidence="2" type="ORF">BaRGS_00007477</name>
</gene>
<evidence type="ECO:0000313" key="2">
    <source>
        <dbReference type="EMBL" id="KAK7501352.1"/>
    </source>
</evidence>
<feature type="non-terminal residue" evidence="2">
    <location>
        <position position="1"/>
    </location>
</feature>
<evidence type="ECO:0000313" key="3">
    <source>
        <dbReference type="Proteomes" id="UP001519460"/>
    </source>
</evidence>
<comment type="caution">
    <text evidence="2">The sequence shown here is derived from an EMBL/GenBank/DDBJ whole genome shotgun (WGS) entry which is preliminary data.</text>
</comment>
<feature type="compositionally biased region" description="Basic and acidic residues" evidence="1">
    <location>
        <begin position="92"/>
        <end position="118"/>
    </location>
</feature>
<evidence type="ECO:0000256" key="1">
    <source>
        <dbReference type="SAM" id="MobiDB-lite"/>
    </source>
</evidence>
<reference evidence="2 3" key="1">
    <citation type="journal article" date="2023" name="Sci. Data">
        <title>Genome assembly of the Korean intertidal mud-creeper Batillaria attramentaria.</title>
        <authorList>
            <person name="Patra A.K."/>
            <person name="Ho P.T."/>
            <person name="Jun S."/>
            <person name="Lee S.J."/>
            <person name="Kim Y."/>
            <person name="Won Y.J."/>
        </authorList>
    </citation>
    <scope>NUCLEOTIDE SEQUENCE [LARGE SCALE GENOMIC DNA]</scope>
    <source>
        <strain evidence="2">Wonlab-2016</strain>
    </source>
</reference>
<dbReference type="EMBL" id="JACVVK020000032">
    <property type="protein sequence ID" value="KAK7501352.1"/>
    <property type="molecule type" value="Genomic_DNA"/>
</dbReference>
<accession>A0ABD0LPU0</accession>
<protein>
    <submittedName>
        <fullName evidence="2">Uncharacterized protein</fullName>
    </submittedName>
</protein>
<keyword evidence="3" id="KW-1185">Reference proteome</keyword>
<sequence length="248" mass="27285">YIHTTWFSEGRYSVYWLLATVQLHLTATASLTGIMQILPAVQNTTGVCMVQLTRSTASPASFSIPMSTCVTGLTTTTVRLGHSPPRGARSPQAKDRSPQAKDRSPQPKDRSPQPKDHNQPLSVRNLHKLPVKLAASTEEKETCFQTPPTVPPTTGACMGALCTKLAPLPCCSIPFASDVTGLTMLTVRKPSQNPHKTQLRPQLRGQLKSQPKNHPRLRYLLRLLRVRCLAQMVQDVEMVCLPSSKINT</sequence>
<name>A0ABD0LPU0_9CAEN</name>
<feature type="region of interest" description="Disordered" evidence="1">
    <location>
        <begin position="76"/>
        <end position="127"/>
    </location>
</feature>